<dbReference type="PROSITE" id="PS51845">
    <property type="entry name" value="PDEASE_I_2"/>
    <property type="match status" value="1"/>
</dbReference>
<comment type="caution">
    <text evidence="9">The sequence shown here is derived from an EMBL/GenBank/DDBJ whole genome shotgun (WGS) entry which is preliminary data.</text>
</comment>
<feature type="compositionally biased region" description="Basic and acidic residues" evidence="7">
    <location>
        <begin position="197"/>
        <end position="209"/>
    </location>
</feature>
<feature type="region of interest" description="Disordered" evidence="7">
    <location>
        <begin position="74"/>
        <end position="115"/>
    </location>
</feature>
<dbReference type="AlphaFoldDB" id="K0SBP1"/>
<dbReference type="PANTHER" id="PTHR11347">
    <property type="entry name" value="CYCLIC NUCLEOTIDE PHOSPHODIESTERASE"/>
    <property type="match status" value="1"/>
</dbReference>
<evidence type="ECO:0000256" key="3">
    <source>
        <dbReference type="PIRSR" id="PIRSR623088-1"/>
    </source>
</evidence>
<feature type="region of interest" description="Disordered" evidence="7">
    <location>
        <begin position="190"/>
        <end position="213"/>
    </location>
</feature>
<dbReference type="PROSITE" id="PS00126">
    <property type="entry name" value="PDEASE_I_1"/>
    <property type="match status" value="1"/>
</dbReference>
<dbReference type="EC" id="3.1.4.-" evidence="6"/>
<sequence>MSSRTSRSIRKNFAVLRGGNKQSSGRGGSCSSLSDSGFSDKGESTSGRPSGDSSNSLSDGVDNAIAVLETLRQTMSLSPEQESAISQIRSSYNSKRRDGPSQRPRRLTGPRDVSGKTLRRLSDRARATFMKRELTQVFKEVKSSDCDAQNNTQDVLRTYGGESLEGVIGTEWTGLTRPLRHSNFTSNLSEEDVYSLKTEESKTDGEGKRNYQRRNTKIDPLSIPFELTASMEKFYTSEPYDELFCPPEWNNLTISARTELTGLLSVDNLSRWDFDVFSVTRLTAQRLIACGQSFDPIGCDCPLLLVGWAILCSPSAQHAMEASLGDNSDDSSAGNEKVHAEEDSLHGESRFAYNFCHTLNLKPEQVCNFLREIECRYSKEIDVPYHNNLHAADVTQTFHCLLQMVGKSTLEEIYDPLQLFSVLLSATFHDVGHPGYSNLFHENSRSKWAIQYNDQSILENMHSAVGHNLLMGSEKSPKWDIFSEWSASDITESRSLMMGAILGTDMSKHFRKTGDLAAMVEKTKLANREAQVTSEDSGGSSRNDDTPILSILRANHRCNGSSNNPKQESLVNGCAECAVFILKFLMHAADISNPTKKRDFAVRWAEAALEEFFAQGDLEKDLQLPISPLCDRRTVKKPDSQILSVEKPDVEQHEEIGRVGARESIQEEHESDCSSGV</sequence>
<feature type="binding site" evidence="4">
    <location>
        <begin position="386"/>
        <end position="390"/>
    </location>
    <ligand>
        <name>AMP</name>
        <dbReference type="ChEBI" id="CHEBI:456215"/>
    </ligand>
</feature>
<comment type="similarity">
    <text evidence="6">Belongs to the cyclic nucleotide phosphodiesterase family.</text>
</comment>
<dbReference type="EMBL" id="AGNL01025516">
    <property type="protein sequence ID" value="EJK58346.1"/>
    <property type="molecule type" value="Genomic_DNA"/>
</dbReference>
<feature type="compositionally biased region" description="Basic and acidic residues" evidence="7">
    <location>
        <begin position="646"/>
        <end position="677"/>
    </location>
</feature>
<proteinExistence type="inferred from homology"/>
<evidence type="ECO:0000256" key="1">
    <source>
        <dbReference type="ARBA" id="ARBA00022723"/>
    </source>
</evidence>
<dbReference type="OrthoDB" id="46051at2759"/>
<dbReference type="GO" id="GO:0046872">
    <property type="term" value="F:metal ion binding"/>
    <property type="evidence" value="ECO:0007669"/>
    <property type="project" value="UniProtKB-KW"/>
</dbReference>
<evidence type="ECO:0000256" key="5">
    <source>
        <dbReference type="PIRSR" id="PIRSR623088-3"/>
    </source>
</evidence>
<reference evidence="9 10" key="1">
    <citation type="journal article" date="2012" name="Genome Biol.">
        <title>Genome and low-iron response of an oceanic diatom adapted to chronic iron limitation.</title>
        <authorList>
            <person name="Lommer M."/>
            <person name="Specht M."/>
            <person name="Roy A.S."/>
            <person name="Kraemer L."/>
            <person name="Andreson R."/>
            <person name="Gutowska M.A."/>
            <person name="Wolf J."/>
            <person name="Bergner S.V."/>
            <person name="Schilhabel M.B."/>
            <person name="Klostermeier U.C."/>
            <person name="Beiko R.G."/>
            <person name="Rosenstiel P."/>
            <person name="Hippler M."/>
            <person name="Laroche J."/>
        </authorList>
    </citation>
    <scope>NUCLEOTIDE SEQUENCE [LARGE SCALE GENOMIC DNA]</scope>
    <source>
        <strain evidence="9 10">CCMP1005</strain>
    </source>
</reference>
<keyword evidence="2 6" id="KW-0378">Hydrolase</keyword>
<dbReference type="InterPro" id="IPR023088">
    <property type="entry name" value="PDEase"/>
</dbReference>
<dbReference type="SMART" id="SM00471">
    <property type="entry name" value="HDc"/>
    <property type="match status" value="1"/>
</dbReference>
<comment type="cofactor">
    <cofactor evidence="6">
        <name>a divalent metal cation</name>
        <dbReference type="ChEBI" id="CHEBI:60240"/>
    </cofactor>
    <text evidence="6">Binds 2 divalent metal cations per subunit. Site 1 may preferentially bind zinc ions, while site 2 has a preference for magnesium and/or manganese ions.</text>
</comment>
<dbReference type="InterPro" id="IPR023174">
    <property type="entry name" value="PDEase_CS"/>
</dbReference>
<evidence type="ECO:0000313" key="9">
    <source>
        <dbReference type="EMBL" id="EJK58346.1"/>
    </source>
</evidence>
<feature type="active site" description="Proton donor" evidence="3">
    <location>
        <position position="386"/>
    </location>
</feature>
<feature type="region of interest" description="Disordered" evidence="7">
    <location>
        <begin position="1"/>
        <end position="59"/>
    </location>
</feature>
<feature type="binding site" evidence="5">
    <location>
        <position position="390"/>
    </location>
    <ligand>
        <name>Zn(2+)</name>
        <dbReference type="ChEBI" id="CHEBI:29105"/>
        <label>1</label>
    </ligand>
</feature>
<evidence type="ECO:0000256" key="7">
    <source>
        <dbReference type="SAM" id="MobiDB-lite"/>
    </source>
</evidence>
<feature type="binding site" evidence="4">
    <location>
        <position position="590"/>
    </location>
    <ligand>
        <name>AMP</name>
        <dbReference type="ChEBI" id="CHEBI:456215"/>
    </ligand>
</feature>
<dbReference type="Gene3D" id="1.10.1300.10">
    <property type="entry name" value="3'5'-cyclic nucleotide phosphodiesterase, catalytic domain"/>
    <property type="match status" value="1"/>
</dbReference>
<keyword evidence="10" id="KW-1185">Reference proteome</keyword>
<feature type="domain" description="PDEase" evidence="8">
    <location>
        <begin position="308"/>
        <end position="677"/>
    </location>
</feature>
<feature type="binding site" evidence="5">
    <location>
        <position position="430"/>
    </location>
    <ligand>
        <name>Zn(2+)</name>
        <dbReference type="ChEBI" id="CHEBI:29105"/>
        <label>1</label>
    </ligand>
</feature>
<evidence type="ECO:0000256" key="2">
    <source>
        <dbReference type="ARBA" id="ARBA00022801"/>
    </source>
</evidence>
<dbReference type="Pfam" id="PF00233">
    <property type="entry name" value="PDEase_I"/>
    <property type="match status" value="1"/>
</dbReference>
<dbReference type="InterPro" id="IPR036971">
    <property type="entry name" value="PDEase_catalytic_dom_sf"/>
</dbReference>
<dbReference type="PRINTS" id="PR00387">
    <property type="entry name" value="PDIESTERASE1"/>
</dbReference>
<dbReference type="InterPro" id="IPR002073">
    <property type="entry name" value="PDEase_catalytic_dom"/>
</dbReference>
<evidence type="ECO:0000259" key="8">
    <source>
        <dbReference type="PROSITE" id="PS51845"/>
    </source>
</evidence>
<protein>
    <recommendedName>
        <fullName evidence="6">Phosphodiesterase</fullName>
        <ecNumber evidence="6">3.1.4.-</ecNumber>
    </recommendedName>
</protein>
<feature type="binding site" evidence="5">
    <location>
        <position position="590"/>
    </location>
    <ligand>
        <name>Zn(2+)</name>
        <dbReference type="ChEBI" id="CHEBI:29105"/>
        <label>1</label>
    </ligand>
</feature>
<dbReference type="eggNOG" id="KOG3689">
    <property type="taxonomic scope" value="Eukaryota"/>
</dbReference>
<feature type="region of interest" description="Disordered" evidence="7">
    <location>
        <begin position="527"/>
        <end position="546"/>
    </location>
</feature>
<feature type="binding site" evidence="4">
    <location>
        <position position="641"/>
    </location>
    <ligand>
        <name>AMP</name>
        <dbReference type="ChEBI" id="CHEBI:456215"/>
    </ligand>
</feature>
<dbReference type="SUPFAM" id="SSF109604">
    <property type="entry name" value="HD-domain/PDEase-like"/>
    <property type="match status" value="1"/>
</dbReference>
<feature type="compositionally biased region" description="Polar residues" evidence="7">
    <location>
        <begin position="44"/>
        <end position="58"/>
    </location>
</feature>
<dbReference type="GO" id="GO:0007165">
    <property type="term" value="P:signal transduction"/>
    <property type="evidence" value="ECO:0007669"/>
    <property type="project" value="InterPro"/>
</dbReference>
<name>K0SBP1_THAOC</name>
<keyword evidence="1 5" id="KW-0479">Metal-binding</keyword>
<evidence type="ECO:0000313" key="10">
    <source>
        <dbReference type="Proteomes" id="UP000266841"/>
    </source>
</evidence>
<feature type="binding site" evidence="5">
    <location>
        <position position="430"/>
    </location>
    <ligand>
        <name>Zn(2+)</name>
        <dbReference type="ChEBI" id="CHEBI:29105"/>
        <label>2</label>
    </ligand>
</feature>
<feature type="region of interest" description="Disordered" evidence="7">
    <location>
        <begin position="640"/>
        <end position="677"/>
    </location>
</feature>
<organism evidence="9 10">
    <name type="scientific">Thalassiosira oceanica</name>
    <name type="common">Marine diatom</name>
    <dbReference type="NCBI Taxonomy" id="159749"/>
    <lineage>
        <taxon>Eukaryota</taxon>
        <taxon>Sar</taxon>
        <taxon>Stramenopiles</taxon>
        <taxon>Ochrophyta</taxon>
        <taxon>Bacillariophyta</taxon>
        <taxon>Coscinodiscophyceae</taxon>
        <taxon>Thalassiosirophycidae</taxon>
        <taxon>Thalassiosirales</taxon>
        <taxon>Thalassiosiraceae</taxon>
        <taxon>Thalassiosira</taxon>
    </lineage>
</organism>
<gene>
    <name evidence="9" type="ORF">THAOC_21541</name>
</gene>
<dbReference type="GO" id="GO:0004114">
    <property type="term" value="F:3',5'-cyclic-nucleotide phosphodiesterase activity"/>
    <property type="evidence" value="ECO:0007669"/>
    <property type="project" value="InterPro"/>
</dbReference>
<feature type="compositionally biased region" description="Polar residues" evidence="7">
    <location>
        <begin position="74"/>
        <end position="93"/>
    </location>
</feature>
<dbReference type="InterPro" id="IPR003607">
    <property type="entry name" value="HD/PDEase_dom"/>
</dbReference>
<dbReference type="CDD" id="cd00077">
    <property type="entry name" value="HDc"/>
    <property type="match status" value="1"/>
</dbReference>
<feature type="compositionally biased region" description="Polar residues" evidence="7">
    <location>
        <begin position="530"/>
        <end position="541"/>
    </location>
</feature>
<accession>K0SBP1</accession>
<feature type="binding site" evidence="4">
    <location>
        <position position="430"/>
    </location>
    <ligand>
        <name>AMP</name>
        <dbReference type="ChEBI" id="CHEBI:456215"/>
    </ligand>
</feature>
<evidence type="ECO:0000256" key="4">
    <source>
        <dbReference type="PIRSR" id="PIRSR623088-2"/>
    </source>
</evidence>
<feature type="binding site" evidence="5">
    <location>
        <position position="429"/>
    </location>
    <ligand>
        <name>Zn(2+)</name>
        <dbReference type="ChEBI" id="CHEBI:29105"/>
        <label>1</label>
    </ligand>
</feature>
<dbReference type="Proteomes" id="UP000266841">
    <property type="component" value="Unassembled WGS sequence"/>
</dbReference>
<evidence type="ECO:0000256" key="6">
    <source>
        <dbReference type="RuleBase" id="RU363067"/>
    </source>
</evidence>